<dbReference type="Pfam" id="PF20720">
    <property type="entry name" value="nSTAND3"/>
    <property type="match status" value="1"/>
</dbReference>
<dbReference type="Proteomes" id="UP000297407">
    <property type="component" value="Unassembled WGS sequence"/>
</dbReference>
<proteinExistence type="predicted"/>
<dbReference type="AlphaFoldDB" id="A0A4Z0LAJ8"/>
<evidence type="ECO:0000313" key="4">
    <source>
        <dbReference type="Proteomes" id="UP000297407"/>
    </source>
</evidence>
<dbReference type="CDD" id="cd01120">
    <property type="entry name" value="RecA-like_superfamily"/>
    <property type="match status" value="1"/>
</dbReference>
<dbReference type="InterPro" id="IPR007560">
    <property type="entry name" value="Restrct_endonuc_IV_Mrr"/>
</dbReference>
<gene>
    <name evidence="3" type="ORF">E4635_03995</name>
</gene>
<comment type="caution">
    <text evidence="3">The sequence shown here is derived from an EMBL/GenBank/DDBJ whole genome shotgun (WGS) entry which is preliminary data.</text>
</comment>
<dbReference type="GO" id="GO:0003677">
    <property type="term" value="F:DNA binding"/>
    <property type="evidence" value="ECO:0007669"/>
    <property type="project" value="InterPro"/>
</dbReference>
<dbReference type="Gene3D" id="3.40.50.300">
    <property type="entry name" value="P-loop containing nucleotide triphosphate hydrolases"/>
    <property type="match status" value="1"/>
</dbReference>
<dbReference type="GO" id="GO:0004519">
    <property type="term" value="F:endonuclease activity"/>
    <property type="evidence" value="ECO:0007669"/>
    <property type="project" value="InterPro"/>
</dbReference>
<dbReference type="OrthoDB" id="9806903at2"/>
<reference evidence="3 4" key="1">
    <citation type="submission" date="2019-04" db="EMBL/GenBank/DDBJ databases">
        <title>Flavobacterium sp. strain DS2-A Genome sequencing and assembly.</title>
        <authorList>
            <person name="Kim I."/>
        </authorList>
    </citation>
    <scope>NUCLEOTIDE SEQUENCE [LARGE SCALE GENOMIC DNA]</scope>
    <source>
        <strain evidence="3 4">DS2-A</strain>
    </source>
</reference>
<dbReference type="InterPro" id="IPR049050">
    <property type="entry name" value="nSTAND3"/>
</dbReference>
<feature type="domain" description="Restriction endonuclease type IV Mrr" evidence="1">
    <location>
        <begin position="8"/>
        <end position="67"/>
    </location>
</feature>
<dbReference type="SUPFAM" id="SSF52540">
    <property type="entry name" value="P-loop containing nucleoside triphosphate hydrolases"/>
    <property type="match status" value="1"/>
</dbReference>
<dbReference type="EMBL" id="SRLH01000002">
    <property type="protein sequence ID" value="TGD59022.1"/>
    <property type="molecule type" value="Genomic_DNA"/>
</dbReference>
<dbReference type="GO" id="GO:0009307">
    <property type="term" value="P:DNA restriction-modification system"/>
    <property type="evidence" value="ECO:0007669"/>
    <property type="project" value="InterPro"/>
</dbReference>
<name>A0A4Z0LAJ8_9FLAO</name>
<keyword evidence="4" id="KW-1185">Reference proteome</keyword>
<feature type="domain" description="Novel STAND NTPase 3" evidence="2">
    <location>
        <begin position="176"/>
        <end position="332"/>
    </location>
</feature>
<sequence length="776" mass="91520">MANYDFSTLNDRDLEELTRDLFSKELSVNFQSFKPGPDKGIDLRYSTVNDENEIIIQVKHYLGSGISKLKLDLKNNEIQKVVLLKPKRYLFCTSLPLSPQNKEEIKNIFNPYIQSTSDVIGKEDLNKWLDDYPEIQERHFKLWLSSIDIIKKIVKNGVKGRSEFYKEKILKEITVYVPNKTHNEAVNALNNNHFILITGAPGIGKSTLANMLTYQFLAKDFELVYVREITEAEEAFSPEKKQIFYFDDFLGAITLDLYSSRNADSAIINFIERVRDDKHKRLILTCRTTILNQAKNISDKIQNSNIDISNYEVKIENYTDWDKARILYNHIYLSDIEDEQKFIFFQNDFHWKVIKHRYYNPRVIQDITKKNNIIDSDYSEKFILDILNDPKKIWEKPFNVQISHISRLLLLTMYSLSGGIYYVTDERLKEAFNSRINHEVVYNNYQRKGNEYNFALKELVGAFIIRTIDKNNIRYSFFNPSIDDFIFTYFQNSNEEYLQLLKSSVFFEQFKYRIATTIIKGEKRIDFSNKNSRKKLYEIFEEKKKLLKGFHSDSNLNIISTLIRLFNKNEIELELLERINDLDISYLSWDDRDNLSEILKYIAQNNFVQQINNLSELIKILSKDAISHYQIKNFANLIKENSNYTDFINDSKISDCDYYNEIQKNIDDSWEKLSNDYMTDAYGIDKTLEKDELDDIINKRKEEAIQINKDIGLDGSEAIIEYEFDTSSQIEFNKEKSKENDIKIQGYKENTRDEVLDINRLFNSNSKGGNLFMVPF</sequence>
<evidence type="ECO:0000313" key="3">
    <source>
        <dbReference type="EMBL" id="TGD59022.1"/>
    </source>
</evidence>
<dbReference type="RefSeq" id="WP_135525332.1">
    <property type="nucleotide sequence ID" value="NZ_SRLH01000002.1"/>
</dbReference>
<organism evidence="3 4">
    <name type="scientific">Flavobacterium humi</name>
    <dbReference type="NCBI Taxonomy" id="2562683"/>
    <lineage>
        <taxon>Bacteria</taxon>
        <taxon>Pseudomonadati</taxon>
        <taxon>Bacteroidota</taxon>
        <taxon>Flavobacteriia</taxon>
        <taxon>Flavobacteriales</taxon>
        <taxon>Flavobacteriaceae</taxon>
        <taxon>Flavobacterium</taxon>
    </lineage>
</organism>
<dbReference type="InterPro" id="IPR027417">
    <property type="entry name" value="P-loop_NTPase"/>
</dbReference>
<evidence type="ECO:0000259" key="1">
    <source>
        <dbReference type="Pfam" id="PF04471"/>
    </source>
</evidence>
<protein>
    <submittedName>
        <fullName evidence="3">Uncharacterized protein</fullName>
    </submittedName>
</protein>
<dbReference type="Pfam" id="PF04471">
    <property type="entry name" value="Mrr_cat"/>
    <property type="match status" value="1"/>
</dbReference>
<accession>A0A4Z0LAJ8</accession>
<evidence type="ECO:0000259" key="2">
    <source>
        <dbReference type="Pfam" id="PF20720"/>
    </source>
</evidence>